<proteinExistence type="inferred from homology"/>
<dbReference type="PROSITE" id="PS00122">
    <property type="entry name" value="CARBOXYLESTERASE_B_1"/>
    <property type="match status" value="1"/>
</dbReference>
<dbReference type="InterPro" id="IPR002018">
    <property type="entry name" value="CarbesteraseB"/>
</dbReference>
<reference evidence="4 5" key="1">
    <citation type="journal article" date="2021" name="Environ. Microbiol.">
        <title>Gene family expansions and transcriptome signatures uncover fungal adaptations to wood decay.</title>
        <authorList>
            <person name="Hage H."/>
            <person name="Miyauchi S."/>
            <person name="Viragh M."/>
            <person name="Drula E."/>
            <person name="Min B."/>
            <person name="Chaduli D."/>
            <person name="Navarro D."/>
            <person name="Favel A."/>
            <person name="Norest M."/>
            <person name="Lesage-Meessen L."/>
            <person name="Balint B."/>
            <person name="Merenyi Z."/>
            <person name="de Eugenio L."/>
            <person name="Morin E."/>
            <person name="Martinez A.T."/>
            <person name="Baldrian P."/>
            <person name="Stursova M."/>
            <person name="Martinez M.J."/>
            <person name="Novotny C."/>
            <person name="Magnuson J.K."/>
            <person name="Spatafora J.W."/>
            <person name="Maurice S."/>
            <person name="Pangilinan J."/>
            <person name="Andreopoulos W."/>
            <person name="LaButti K."/>
            <person name="Hundley H."/>
            <person name="Na H."/>
            <person name="Kuo A."/>
            <person name="Barry K."/>
            <person name="Lipzen A."/>
            <person name="Henrissat B."/>
            <person name="Riley R."/>
            <person name="Ahrendt S."/>
            <person name="Nagy L.G."/>
            <person name="Grigoriev I.V."/>
            <person name="Martin F."/>
            <person name="Rosso M.N."/>
        </authorList>
    </citation>
    <scope>NUCLEOTIDE SEQUENCE [LARGE SCALE GENOMIC DNA]</scope>
    <source>
        <strain evidence="4 5">CIRM-BRFM 1785</strain>
    </source>
</reference>
<evidence type="ECO:0000313" key="5">
    <source>
        <dbReference type="Proteomes" id="UP000814176"/>
    </source>
</evidence>
<dbReference type="PROSITE" id="PS00941">
    <property type="entry name" value="CARBOXYLESTERASE_B_2"/>
    <property type="match status" value="1"/>
</dbReference>
<dbReference type="Gene3D" id="3.40.50.1820">
    <property type="entry name" value="alpha/beta hydrolase"/>
    <property type="match status" value="1"/>
</dbReference>
<gene>
    <name evidence="4" type="ORF">C8Q71DRAFT_77986</name>
</gene>
<dbReference type="PROSITE" id="PS51257">
    <property type="entry name" value="PROKAR_LIPOPROTEIN"/>
    <property type="match status" value="1"/>
</dbReference>
<feature type="domain" description="Carboxylesterase type B" evidence="3">
    <location>
        <begin position="206"/>
        <end position="682"/>
    </location>
</feature>
<comment type="caution">
    <text evidence="4">The sequence shown here is derived from an EMBL/GenBank/DDBJ whole genome shotgun (WGS) entry which is preliminary data.</text>
</comment>
<dbReference type="PANTHER" id="PTHR43142">
    <property type="entry name" value="CARBOXYLIC ESTER HYDROLASE"/>
    <property type="match status" value="1"/>
</dbReference>
<protein>
    <submittedName>
        <fullName evidence="4">Carboxylesterase from carbohydrate esterase</fullName>
    </submittedName>
</protein>
<sequence length="717" mass="78311">MAKFLVDVYNTAVYGGIGGCLSFWEELCPWTQEQDKMVFLALTLGCLAAVPVATSFSIPTPTSVGSDITLLYYNDVDVHTASEHQSVLLLSPLPNPEAASACDGLGETLLPVNDTFFHTELVPSLQYQVYQGHYSEAQLYWVQSTSGSCQAVDALGFVVPASCALELPVLCSQSAQYGALPESTNSLTVHANDLTIIGYRDQLSFRFEGIPYADPPERFTYPTAWTGSRTLNATEFGSECIQSGVPNGSEDCLFLNIWTPYIPEDPSAVSSSKLKPVFFWIHGGAFTGGTGSDPTFAGGNMASRGDVVVVTINYRLSTLGFLALEDGKTNGNFGLADQVAALDWVREYISAFGGDLERITIFGQSAGAGSVRALLGSPQAIGKFAAAVPMSNLAGSDYATTYSLYYTIPEEVTTVVEPILEEIQCNATDAAGALACLKAYDAYELVTLTNVARFVVVDGTYVTRTSLIVNGTASPIANVHTIMGYMRDDGAAFIGYPNTTNLTAALIDQSLPTSVVNNTLFSMQTGPNKTYDVFNVTARVATDVEFRCLDQATAYYAVEHDLFQSVWFYEFNRSYQTAGWDPNSPVCDAPVSDEYPYGDPSQEYFKCHSGELYYVFGSLPSTSPYRDDLDLPFMQRMIDVWTSFARTYNPNPDPTYLAVRWYNNTLAAIYEQEPWKQVTPANVKAAPLRTLQWTSFMGPFAEQAQCDYLGYPLTYYG</sequence>
<evidence type="ECO:0000256" key="1">
    <source>
        <dbReference type="ARBA" id="ARBA00005964"/>
    </source>
</evidence>
<keyword evidence="5" id="KW-1185">Reference proteome</keyword>
<dbReference type="PANTHER" id="PTHR43142:SF3">
    <property type="entry name" value="PUTATIVE (AFU_ORTHOLOGUE AFUA_3G09070)-RELATED"/>
    <property type="match status" value="1"/>
</dbReference>
<keyword evidence="2" id="KW-0378">Hydrolase</keyword>
<name>A0ABQ8KF23_9APHY</name>
<dbReference type="Pfam" id="PF00135">
    <property type="entry name" value="COesterase"/>
    <property type="match status" value="1"/>
</dbReference>
<comment type="similarity">
    <text evidence="1">Belongs to the type-B carboxylesterase/lipase family.</text>
</comment>
<dbReference type="InterPro" id="IPR019819">
    <property type="entry name" value="Carboxylesterase_B_CS"/>
</dbReference>
<dbReference type="InterPro" id="IPR029058">
    <property type="entry name" value="AB_hydrolase_fold"/>
</dbReference>
<dbReference type="Proteomes" id="UP000814176">
    <property type="component" value="Unassembled WGS sequence"/>
</dbReference>
<dbReference type="InterPro" id="IPR019826">
    <property type="entry name" value="Carboxylesterase_B_AS"/>
</dbReference>
<dbReference type="GeneID" id="72005553"/>
<dbReference type="RefSeq" id="XP_047778623.1">
    <property type="nucleotide sequence ID" value="XM_047924821.1"/>
</dbReference>
<dbReference type="EMBL" id="JADCUA010000011">
    <property type="protein sequence ID" value="KAH9836338.1"/>
    <property type="molecule type" value="Genomic_DNA"/>
</dbReference>
<dbReference type="SUPFAM" id="SSF53474">
    <property type="entry name" value="alpha/beta-Hydrolases"/>
    <property type="match status" value="1"/>
</dbReference>
<evidence type="ECO:0000313" key="4">
    <source>
        <dbReference type="EMBL" id="KAH9836338.1"/>
    </source>
</evidence>
<evidence type="ECO:0000256" key="2">
    <source>
        <dbReference type="ARBA" id="ARBA00022801"/>
    </source>
</evidence>
<accession>A0ABQ8KF23</accession>
<evidence type="ECO:0000259" key="3">
    <source>
        <dbReference type="Pfam" id="PF00135"/>
    </source>
</evidence>
<organism evidence="4 5">
    <name type="scientific">Rhodofomes roseus</name>
    <dbReference type="NCBI Taxonomy" id="34475"/>
    <lineage>
        <taxon>Eukaryota</taxon>
        <taxon>Fungi</taxon>
        <taxon>Dikarya</taxon>
        <taxon>Basidiomycota</taxon>
        <taxon>Agaricomycotina</taxon>
        <taxon>Agaricomycetes</taxon>
        <taxon>Polyporales</taxon>
        <taxon>Rhodofomes</taxon>
    </lineage>
</organism>